<evidence type="ECO:0000259" key="4">
    <source>
        <dbReference type="Pfam" id="PF01048"/>
    </source>
</evidence>
<dbReference type="RefSeq" id="WP_303686757.1">
    <property type="nucleotide sequence ID" value="NZ_CAJXYO010000033.1"/>
</dbReference>
<dbReference type="AlphaFoldDB" id="A0A1Z8AX45"/>
<dbReference type="PANTHER" id="PTHR43691:SF11">
    <property type="entry name" value="FI09636P-RELATED"/>
    <property type="match status" value="1"/>
</dbReference>
<evidence type="ECO:0000256" key="2">
    <source>
        <dbReference type="ARBA" id="ARBA00021980"/>
    </source>
</evidence>
<protein>
    <recommendedName>
        <fullName evidence="2">Uridine phosphorylase</fullName>
        <ecNumber evidence="1">2.4.2.3</ecNumber>
    </recommendedName>
</protein>
<evidence type="ECO:0000313" key="6">
    <source>
        <dbReference type="Proteomes" id="UP000196102"/>
    </source>
</evidence>
<dbReference type="GO" id="GO:0006152">
    <property type="term" value="P:purine nucleoside catabolic process"/>
    <property type="evidence" value="ECO:0007669"/>
    <property type="project" value="TreeGrafter"/>
</dbReference>
<comment type="caution">
    <text evidence="5">The sequence shown here is derived from an EMBL/GenBank/DDBJ whole genome shotgun (WGS) entry which is preliminary data.</text>
</comment>
<dbReference type="EMBL" id="MAAX01000113">
    <property type="protein sequence ID" value="OUS14904.1"/>
    <property type="molecule type" value="Genomic_DNA"/>
</dbReference>
<sequence>MAIANSELIINPDGSIYHLNLKPNQLAQTVITVGDPERVKEVSKYFDIVECKVGKREFHTHTGVYKNKRISVISTGIGTDNIDIVFNELDALVNVDFNTREVKNTHTSLDIIRVGTSGAVQSDIPVDSFLLSQRGIGFDSLFHWYENDGGDLAFAKAVSQQINRSQLHAAPYVVSCNKDLAKKFQTIEMQNGNTITNVGFYGPQSRKIRLEPSEKNLNMQISDFNFEGSKITNLEMETAGIYAMSSLLGHRAISLNAILANRVTGEFSEKPNDIVEKLIKFTLDRIVA</sequence>
<dbReference type="InterPro" id="IPR000845">
    <property type="entry name" value="Nucleoside_phosphorylase_d"/>
</dbReference>
<proteinExistence type="predicted"/>
<dbReference type="Proteomes" id="UP000196102">
    <property type="component" value="Unassembled WGS sequence"/>
</dbReference>
<dbReference type="PANTHER" id="PTHR43691">
    <property type="entry name" value="URIDINE PHOSPHORYLASE"/>
    <property type="match status" value="1"/>
</dbReference>
<gene>
    <name evidence="5" type="ORF">A9Q93_07315</name>
</gene>
<evidence type="ECO:0000256" key="1">
    <source>
        <dbReference type="ARBA" id="ARBA00011888"/>
    </source>
</evidence>
<dbReference type="SUPFAM" id="SSF53167">
    <property type="entry name" value="Purine and uridine phosphorylases"/>
    <property type="match status" value="1"/>
</dbReference>
<evidence type="ECO:0000256" key="3">
    <source>
        <dbReference type="ARBA" id="ARBA00048447"/>
    </source>
</evidence>
<name>A0A1Z8AX45_9FLAO</name>
<comment type="catalytic activity">
    <reaction evidence="3">
        <text>uridine + phosphate = alpha-D-ribose 1-phosphate + uracil</text>
        <dbReference type="Rhea" id="RHEA:24388"/>
        <dbReference type="ChEBI" id="CHEBI:16704"/>
        <dbReference type="ChEBI" id="CHEBI:17568"/>
        <dbReference type="ChEBI" id="CHEBI:43474"/>
        <dbReference type="ChEBI" id="CHEBI:57720"/>
        <dbReference type="EC" id="2.4.2.3"/>
    </reaction>
</comment>
<dbReference type="Pfam" id="PF01048">
    <property type="entry name" value="PNP_UDP_1"/>
    <property type="match status" value="1"/>
</dbReference>
<organism evidence="5 6">
    <name type="scientific">Nonlabens dokdonensis</name>
    <dbReference type="NCBI Taxonomy" id="328515"/>
    <lineage>
        <taxon>Bacteria</taxon>
        <taxon>Pseudomonadati</taxon>
        <taxon>Bacteroidota</taxon>
        <taxon>Flavobacteriia</taxon>
        <taxon>Flavobacteriales</taxon>
        <taxon>Flavobacteriaceae</taxon>
        <taxon>Nonlabens</taxon>
    </lineage>
</organism>
<dbReference type="InterPro" id="IPR035994">
    <property type="entry name" value="Nucleoside_phosphorylase_sf"/>
</dbReference>
<dbReference type="GO" id="GO:0005829">
    <property type="term" value="C:cytosol"/>
    <property type="evidence" value="ECO:0007669"/>
    <property type="project" value="TreeGrafter"/>
</dbReference>
<accession>A0A1Z8AX45</accession>
<dbReference type="Gene3D" id="3.40.50.1580">
    <property type="entry name" value="Nucleoside phosphorylase domain"/>
    <property type="match status" value="1"/>
</dbReference>
<dbReference type="GO" id="GO:0004731">
    <property type="term" value="F:purine-nucleoside phosphorylase activity"/>
    <property type="evidence" value="ECO:0007669"/>
    <property type="project" value="TreeGrafter"/>
</dbReference>
<dbReference type="EC" id="2.4.2.3" evidence="1"/>
<dbReference type="CDD" id="cd00436">
    <property type="entry name" value="UP_TbUP-like"/>
    <property type="match status" value="1"/>
</dbReference>
<evidence type="ECO:0000313" key="5">
    <source>
        <dbReference type="EMBL" id="OUS14904.1"/>
    </source>
</evidence>
<feature type="domain" description="Nucleoside phosphorylase" evidence="4">
    <location>
        <begin position="30"/>
        <end position="268"/>
    </location>
</feature>
<dbReference type="GO" id="GO:0004850">
    <property type="term" value="F:uridine phosphorylase activity"/>
    <property type="evidence" value="ECO:0007669"/>
    <property type="project" value="UniProtKB-EC"/>
</dbReference>
<reference evidence="6" key="1">
    <citation type="journal article" date="2017" name="Proc. Natl. Acad. Sci. U.S.A.">
        <title>Simulation of Deepwater Horizon oil plume reveals substrate specialization within a complex community of hydrocarbon-degraders.</title>
        <authorList>
            <person name="Hu P."/>
            <person name="Dubinsky E.A."/>
            <person name="Probst A.J."/>
            <person name="Wang J."/>
            <person name="Sieber C.M.K."/>
            <person name="Tom L.M."/>
            <person name="Gardinali P."/>
            <person name="Banfield J.F."/>
            <person name="Atlas R.M."/>
            <person name="Andersen G.L."/>
        </authorList>
    </citation>
    <scope>NUCLEOTIDE SEQUENCE [LARGE SCALE GENOMIC DNA]</scope>
</reference>